<comment type="caution">
    <text evidence="2">The sequence shown here is derived from an EMBL/GenBank/DDBJ whole genome shotgun (WGS) entry which is preliminary data.</text>
</comment>
<dbReference type="EMBL" id="QGKY02000164">
    <property type="protein sequence ID" value="KAF2594534.1"/>
    <property type="molecule type" value="Genomic_DNA"/>
</dbReference>
<name>A0A8S9KIL2_BRACR</name>
<organism evidence="2">
    <name type="scientific">Brassica cretica</name>
    <name type="common">Mustard</name>
    <dbReference type="NCBI Taxonomy" id="69181"/>
    <lineage>
        <taxon>Eukaryota</taxon>
        <taxon>Viridiplantae</taxon>
        <taxon>Streptophyta</taxon>
        <taxon>Embryophyta</taxon>
        <taxon>Tracheophyta</taxon>
        <taxon>Spermatophyta</taxon>
        <taxon>Magnoliopsida</taxon>
        <taxon>eudicotyledons</taxon>
        <taxon>Gunneridae</taxon>
        <taxon>Pentapetalae</taxon>
        <taxon>rosids</taxon>
        <taxon>malvids</taxon>
        <taxon>Brassicales</taxon>
        <taxon>Brassicaceae</taxon>
        <taxon>Brassiceae</taxon>
        <taxon>Brassica</taxon>
    </lineage>
</organism>
<accession>A0A8S9KIL2</accession>
<evidence type="ECO:0000256" key="1">
    <source>
        <dbReference type="SAM" id="Phobius"/>
    </source>
</evidence>
<feature type="transmembrane region" description="Helical" evidence="1">
    <location>
        <begin position="61"/>
        <end position="78"/>
    </location>
</feature>
<keyword evidence="1" id="KW-1133">Transmembrane helix</keyword>
<keyword evidence="1" id="KW-0812">Transmembrane</keyword>
<evidence type="ECO:0000313" key="2">
    <source>
        <dbReference type="EMBL" id="KAF2594534.1"/>
    </source>
</evidence>
<sequence>MNNTTSRLYLRDNRVSERRELKVVMRSDLRGLWIGDSLRYLVKASQPKKLQKALMYVEGRGLLHTFLLCHAVSVYIFWDMVVLNLSDSHGGYGALVFVTLYVVKEPT</sequence>
<proteinExistence type="predicted"/>
<gene>
    <name evidence="2" type="ORF">F2Q70_00045053</name>
</gene>
<protein>
    <submittedName>
        <fullName evidence="2">Uncharacterized protein</fullName>
    </submittedName>
</protein>
<keyword evidence="1" id="KW-0472">Membrane</keyword>
<reference evidence="2" key="1">
    <citation type="submission" date="2019-12" db="EMBL/GenBank/DDBJ databases">
        <title>Genome sequencing and annotation of Brassica cretica.</title>
        <authorList>
            <person name="Studholme D.J."/>
            <person name="Sarris P.F."/>
        </authorList>
    </citation>
    <scope>NUCLEOTIDE SEQUENCE</scope>
    <source>
        <strain evidence="2">PFS-102/07</strain>
        <tissue evidence="2">Leaf</tissue>
    </source>
</reference>
<dbReference type="AlphaFoldDB" id="A0A8S9KIL2"/>